<dbReference type="FunFam" id="3.30.470.20:FF:000002">
    <property type="entry name" value="Succinate--CoA ligase [ADP-forming] subunit beta"/>
    <property type="match status" value="1"/>
</dbReference>
<evidence type="ECO:0000313" key="10">
    <source>
        <dbReference type="EMBL" id="PRR76420.1"/>
    </source>
</evidence>
<keyword evidence="11" id="KW-1185">Reference proteome</keyword>
<feature type="domain" description="ATP-grasp" evidence="9">
    <location>
        <begin position="9"/>
        <end position="219"/>
    </location>
</feature>
<evidence type="ECO:0000256" key="3">
    <source>
        <dbReference type="ARBA" id="ARBA00022532"/>
    </source>
</evidence>
<dbReference type="RefSeq" id="WP_054936234.1">
    <property type="nucleotide sequence ID" value="NZ_PVXL01000021.1"/>
</dbReference>
<dbReference type="NCBIfam" id="TIGR01016">
    <property type="entry name" value="sucCoAbeta"/>
    <property type="match status" value="1"/>
</dbReference>
<protein>
    <submittedName>
        <fullName evidence="10">Succinyl-CoA ligase [ADP-forming] subunit beta</fullName>
        <ecNumber evidence="10">6.2.1.5</ecNumber>
    </submittedName>
</protein>
<organism evidence="10 11">
    <name type="scientific">Neomoorella stamsii</name>
    <dbReference type="NCBI Taxonomy" id="1266720"/>
    <lineage>
        <taxon>Bacteria</taxon>
        <taxon>Bacillati</taxon>
        <taxon>Bacillota</taxon>
        <taxon>Clostridia</taxon>
        <taxon>Neomoorellales</taxon>
        <taxon>Neomoorellaceae</taxon>
        <taxon>Neomoorella</taxon>
    </lineage>
</organism>
<dbReference type="PIRSF" id="PIRSF001554">
    <property type="entry name" value="SucCS_beta"/>
    <property type="match status" value="1"/>
</dbReference>
<dbReference type="Gene3D" id="3.30.470.20">
    <property type="entry name" value="ATP-grasp fold, B domain"/>
    <property type="match status" value="1"/>
</dbReference>
<evidence type="ECO:0000313" key="11">
    <source>
        <dbReference type="Proteomes" id="UP000239430"/>
    </source>
</evidence>
<evidence type="ECO:0000256" key="6">
    <source>
        <dbReference type="ARBA" id="ARBA00022741"/>
    </source>
</evidence>
<name>A0A9X7P7C3_9FIRM</name>
<gene>
    <name evidence="10" type="primary">sucC_3</name>
    <name evidence="10" type="ORF">MOST_05880</name>
</gene>
<dbReference type="EC" id="6.2.1.5" evidence="10"/>
<sequence length="386" mass="41738">MRLFEYEGKKILKDYGLKIPKGEIVTTPTEAEAVAKYLGGRVAIKSQVLVGGRGKAGGVQFADNPEKAKKIAASLLGSTLKGEVIKKLLVEECLKIRQEYYLGLTIDPVAGQPLLMFSREGGVDIEEVNIRTPEKIGRMLINVCEGLHPYSGRQLARQMGITGKALIDIGLATAGLYQAFRDFDAIIAEINPLVLTEEGLLIAADSKFELDDDALYRHPDFTVNDRIEGETDLEKRARQLGIKYVELDGNIGIAGNGAGLMMTTVDMVERFGGKAANFVDGGGAGAKGGSGEGAINWWDNIIQLVLANPKVKVLLFNMLSGNNRGDEVAQGLIRGLRNSRSVPVVIRLSGTRQEEGRAILRQAGYTSYDSMEEAIQAAVTLAQEVD</sequence>
<keyword evidence="7" id="KW-0460">Magnesium</keyword>
<evidence type="ECO:0000256" key="5">
    <source>
        <dbReference type="ARBA" id="ARBA00022723"/>
    </source>
</evidence>
<dbReference type="NCBIfam" id="NF001913">
    <property type="entry name" value="PRK00696.1"/>
    <property type="match status" value="1"/>
</dbReference>
<evidence type="ECO:0000259" key="9">
    <source>
        <dbReference type="PROSITE" id="PS50975"/>
    </source>
</evidence>
<proteinExistence type="inferred from homology"/>
<dbReference type="InterPro" id="IPR013815">
    <property type="entry name" value="ATP_grasp_subdomain_1"/>
</dbReference>
<dbReference type="InterPro" id="IPR011761">
    <property type="entry name" value="ATP-grasp"/>
</dbReference>
<dbReference type="EMBL" id="PVXL01000021">
    <property type="protein sequence ID" value="PRR76420.1"/>
    <property type="molecule type" value="Genomic_DNA"/>
</dbReference>
<dbReference type="AlphaFoldDB" id="A0A9X7P7C3"/>
<dbReference type="Gene3D" id="3.30.1490.20">
    <property type="entry name" value="ATP-grasp fold, A domain"/>
    <property type="match status" value="1"/>
</dbReference>
<dbReference type="GO" id="GO:0046872">
    <property type="term" value="F:metal ion binding"/>
    <property type="evidence" value="ECO:0007669"/>
    <property type="project" value="UniProtKB-KW"/>
</dbReference>
<keyword evidence="6 8" id="KW-0547">Nucleotide-binding</keyword>
<evidence type="ECO:0000256" key="1">
    <source>
        <dbReference type="ARBA" id="ARBA00001946"/>
    </source>
</evidence>
<comment type="caution">
    <text evidence="10">The sequence shown here is derived from an EMBL/GenBank/DDBJ whole genome shotgun (WGS) entry which is preliminary data.</text>
</comment>
<dbReference type="GO" id="GO:0006104">
    <property type="term" value="P:succinyl-CoA metabolic process"/>
    <property type="evidence" value="ECO:0007669"/>
    <property type="project" value="TreeGrafter"/>
</dbReference>
<comment type="cofactor">
    <cofactor evidence="1">
        <name>Mg(2+)</name>
        <dbReference type="ChEBI" id="CHEBI:18420"/>
    </cofactor>
</comment>
<evidence type="ECO:0000256" key="2">
    <source>
        <dbReference type="ARBA" id="ARBA00009182"/>
    </source>
</evidence>
<dbReference type="InterPro" id="IPR016102">
    <property type="entry name" value="Succinyl-CoA_synth-like"/>
</dbReference>
<keyword evidence="8" id="KW-0067">ATP-binding</keyword>
<evidence type="ECO:0000256" key="4">
    <source>
        <dbReference type="ARBA" id="ARBA00022598"/>
    </source>
</evidence>
<dbReference type="GO" id="GO:0042709">
    <property type="term" value="C:succinate-CoA ligase complex"/>
    <property type="evidence" value="ECO:0007669"/>
    <property type="project" value="TreeGrafter"/>
</dbReference>
<dbReference type="PANTHER" id="PTHR11815">
    <property type="entry name" value="SUCCINYL-COA SYNTHETASE BETA CHAIN"/>
    <property type="match status" value="1"/>
</dbReference>
<dbReference type="SUPFAM" id="SSF52210">
    <property type="entry name" value="Succinyl-CoA synthetase domains"/>
    <property type="match status" value="1"/>
</dbReference>
<dbReference type="GO" id="GO:0004775">
    <property type="term" value="F:succinate-CoA ligase (ADP-forming) activity"/>
    <property type="evidence" value="ECO:0007669"/>
    <property type="project" value="UniProtKB-EC"/>
</dbReference>
<dbReference type="GO" id="GO:0006099">
    <property type="term" value="P:tricarboxylic acid cycle"/>
    <property type="evidence" value="ECO:0007669"/>
    <property type="project" value="UniProtKB-KW"/>
</dbReference>
<dbReference type="Pfam" id="PF08442">
    <property type="entry name" value="ATP-grasp_2"/>
    <property type="match status" value="1"/>
</dbReference>
<reference evidence="10 11" key="1">
    <citation type="submission" date="2018-03" db="EMBL/GenBank/DDBJ databases">
        <title>Genome sequence of Moorella stamsii DSM 26217.</title>
        <authorList>
            <person name="Poehlein A."/>
            <person name="Daniel R."/>
        </authorList>
    </citation>
    <scope>NUCLEOTIDE SEQUENCE [LARGE SCALE GENOMIC DNA]</scope>
    <source>
        <strain evidence="11">DSM 26217</strain>
    </source>
</reference>
<dbReference type="SUPFAM" id="SSF56059">
    <property type="entry name" value="Glutathione synthetase ATP-binding domain-like"/>
    <property type="match status" value="1"/>
</dbReference>
<dbReference type="InterPro" id="IPR005809">
    <property type="entry name" value="Succ_CoA_ligase-like_bsu"/>
</dbReference>
<dbReference type="Proteomes" id="UP000239430">
    <property type="component" value="Unassembled WGS sequence"/>
</dbReference>
<dbReference type="Pfam" id="PF00549">
    <property type="entry name" value="Ligase_CoA"/>
    <property type="match status" value="1"/>
</dbReference>
<dbReference type="InterPro" id="IPR005811">
    <property type="entry name" value="SUCC_ACL_C"/>
</dbReference>
<keyword evidence="4 10" id="KW-0436">Ligase</keyword>
<dbReference type="GO" id="GO:0005524">
    <property type="term" value="F:ATP binding"/>
    <property type="evidence" value="ECO:0007669"/>
    <property type="project" value="UniProtKB-UniRule"/>
</dbReference>
<evidence type="ECO:0000256" key="8">
    <source>
        <dbReference type="PROSITE-ProRule" id="PRU00409"/>
    </source>
</evidence>
<accession>A0A9X7P7C3</accession>
<evidence type="ECO:0000256" key="7">
    <source>
        <dbReference type="ARBA" id="ARBA00022842"/>
    </source>
</evidence>
<dbReference type="InterPro" id="IPR013650">
    <property type="entry name" value="ATP-grasp_succ-CoA_synth-type"/>
</dbReference>
<dbReference type="PANTHER" id="PTHR11815:SF10">
    <property type="entry name" value="SUCCINATE--COA LIGASE [GDP-FORMING] SUBUNIT BETA, MITOCHONDRIAL"/>
    <property type="match status" value="1"/>
</dbReference>
<dbReference type="Gene3D" id="3.40.50.261">
    <property type="entry name" value="Succinyl-CoA synthetase domains"/>
    <property type="match status" value="1"/>
</dbReference>
<comment type="similarity">
    <text evidence="2">Belongs to the succinate/malate CoA ligase beta subunit family.</text>
</comment>
<keyword evidence="3" id="KW-0816">Tricarboxylic acid cycle</keyword>
<dbReference type="PROSITE" id="PS50975">
    <property type="entry name" value="ATP_GRASP"/>
    <property type="match status" value="1"/>
</dbReference>
<keyword evidence="5" id="KW-0479">Metal-binding</keyword>